<dbReference type="InterPro" id="IPR043502">
    <property type="entry name" value="DNA/RNA_pol_sf"/>
</dbReference>
<evidence type="ECO:0000256" key="11">
    <source>
        <dbReference type="ARBA" id="ARBA00023268"/>
    </source>
</evidence>
<feature type="domain" description="Integrase catalytic" evidence="14">
    <location>
        <begin position="796"/>
        <end position="951"/>
    </location>
</feature>
<dbReference type="GO" id="GO:0004190">
    <property type="term" value="F:aspartic-type endopeptidase activity"/>
    <property type="evidence" value="ECO:0007669"/>
    <property type="project" value="UniProtKB-KW"/>
</dbReference>
<protein>
    <recommendedName>
        <fullName evidence="14">Integrase catalytic domain-containing protein</fullName>
    </recommendedName>
</protein>
<dbReference type="InterPro" id="IPR012337">
    <property type="entry name" value="RNaseH-like_sf"/>
</dbReference>
<keyword evidence="5" id="KW-0460">Magnesium</keyword>
<evidence type="ECO:0000256" key="5">
    <source>
        <dbReference type="ARBA" id="ARBA00022842"/>
    </source>
</evidence>
<dbReference type="PANTHER" id="PTHR37984">
    <property type="entry name" value="PROTEIN CBG26694"/>
    <property type="match status" value="1"/>
</dbReference>
<accession>A0A388KPY5</accession>
<evidence type="ECO:0000313" key="16">
    <source>
        <dbReference type="Proteomes" id="UP000265515"/>
    </source>
</evidence>
<feature type="coiled-coil region" evidence="12">
    <location>
        <begin position="3"/>
        <end position="37"/>
    </location>
</feature>
<dbReference type="GO" id="GO:0015074">
    <property type="term" value="P:DNA integration"/>
    <property type="evidence" value="ECO:0007669"/>
    <property type="project" value="UniProtKB-KW"/>
</dbReference>
<dbReference type="GO" id="GO:0003677">
    <property type="term" value="F:DNA binding"/>
    <property type="evidence" value="ECO:0007669"/>
    <property type="project" value="UniProtKB-KW"/>
</dbReference>
<evidence type="ECO:0000256" key="9">
    <source>
        <dbReference type="ARBA" id="ARBA00023125"/>
    </source>
</evidence>
<evidence type="ECO:0000256" key="8">
    <source>
        <dbReference type="ARBA" id="ARBA00022932"/>
    </source>
</evidence>
<dbReference type="FunFam" id="3.30.70.270:FF:000003">
    <property type="entry name" value="Transposon Ty3-G Gag-Pol polyprotein"/>
    <property type="match status" value="1"/>
</dbReference>
<feature type="region of interest" description="Disordered" evidence="13">
    <location>
        <begin position="133"/>
        <end position="172"/>
    </location>
</feature>
<evidence type="ECO:0000256" key="1">
    <source>
        <dbReference type="ARBA" id="ARBA00022670"/>
    </source>
</evidence>
<evidence type="ECO:0000256" key="3">
    <source>
        <dbReference type="ARBA" id="ARBA00022750"/>
    </source>
</evidence>
<keyword evidence="16" id="KW-1185">Reference proteome</keyword>
<dbReference type="AlphaFoldDB" id="A0A388KPY5"/>
<dbReference type="Pfam" id="PF17921">
    <property type="entry name" value="Integrase_H2C2"/>
    <property type="match status" value="1"/>
</dbReference>
<dbReference type="PROSITE" id="PS50994">
    <property type="entry name" value="INTEGRASE"/>
    <property type="match status" value="1"/>
</dbReference>
<dbReference type="Gene3D" id="3.30.420.10">
    <property type="entry name" value="Ribonuclease H-like superfamily/Ribonuclease H"/>
    <property type="match status" value="1"/>
</dbReference>
<evidence type="ECO:0000256" key="2">
    <source>
        <dbReference type="ARBA" id="ARBA00022723"/>
    </source>
</evidence>
<gene>
    <name evidence="15" type="ORF">CBR_g11038</name>
</gene>
<dbReference type="CDD" id="cd01647">
    <property type="entry name" value="RT_LTR"/>
    <property type="match status" value="1"/>
</dbReference>
<dbReference type="GO" id="GO:0003887">
    <property type="term" value="F:DNA-directed DNA polymerase activity"/>
    <property type="evidence" value="ECO:0007669"/>
    <property type="project" value="UniProtKB-KW"/>
</dbReference>
<dbReference type="OrthoDB" id="2013610at2759"/>
<name>A0A388KPY5_CHABU</name>
<keyword evidence="8" id="KW-0239">DNA-directed DNA polymerase</keyword>
<keyword evidence="4" id="KW-0378">Hydrolase</keyword>
<dbReference type="Pfam" id="PF00078">
    <property type="entry name" value="RVT_1"/>
    <property type="match status" value="1"/>
</dbReference>
<evidence type="ECO:0000313" key="15">
    <source>
        <dbReference type="EMBL" id="GBG72105.1"/>
    </source>
</evidence>
<dbReference type="Gramene" id="GBG72105">
    <property type="protein sequence ID" value="GBG72105"/>
    <property type="gene ID" value="CBR_g11038"/>
</dbReference>
<proteinExistence type="predicted"/>
<dbReference type="GO" id="GO:0046872">
    <property type="term" value="F:metal ion binding"/>
    <property type="evidence" value="ECO:0007669"/>
    <property type="project" value="UniProtKB-KW"/>
</dbReference>
<comment type="caution">
    <text evidence="15">The sequence shown here is derived from an EMBL/GenBank/DDBJ whole genome shotgun (WGS) entry which is preliminary data.</text>
</comment>
<feature type="compositionally biased region" description="Low complexity" evidence="13">
    <location>
        <begin position="147"/>
        <end position="156"/>
    </location>
</feature>
<dbReference type="SUPFAM" id="SSF56672">
    <property type="entry name" value="DNA/RNA polymerases"/>
    <property type="match status" value="1"/>
</dbReference>
<dbReference type="GO" id="GO:0006508">
    <property type="term" value="P:proteolysis"/>
    <property type="evidence" value="ECO:0007669"/>
    <property type="project" value="UniProtKB-KW"/>
</dbReference>
<dbReference type="InterPro" id="IPR041577">
    <property type="entry name" value="RT_RNaseH_2"/>
</dbReference>
<keyword evidence="12" id="KW-0175">Coiled coil</keyword>
<keyword evidence="8" id="KW-0548">Nucleotidyltransferase</keyword>
<dbReference type="InterPro" id="IPR050951">
    <property type="entry name" value="Retrovirus_Pol_polyprotein"/>
</dbReference>
<keyword evidence="3" id="KW-0064">Aspartyl protease</keyword>
<keyword evidence="8" id="KW-0808">Transferase</keyword>
<dbReference type="FunFam" id="1.10.340.70:FF:000001">
    <property type="entry name" value="Retrovirus-related Pol polyprotein from transposon gypsy-like Protein"/>
    <property type="match status" value="1"/>
</dbReference>
<keyword evidence="7" id="KW-0695">RNA-directed DNA polymerase</keyword>
<evidence type="ECO:0000256" key="13">
    <source>
        <dbReference type="SAM" id="MobiDB-lite"/>
    </source>
</evidence>
<dbReference type="FunFam" id="3.30.70.270:FF:000020">
    <property type="entry name" value="Transposon Tf2-6 polyprotein-like Protein"/>
    <property type="match status" value="1"/>
</dbReference>
<dbReference type="InterPro" id="IPR000477">
    <property type="entry name" value="RT_dom"/>
</dbReference>
<dbReference type="CDD" id="cd09274">
    <property type="entry name" value="RNase_HI_RT_Ty3"/>
    <property type="match status" value="1"/>
</dbReference>
<keyword evidence="9" id="KW-0238">DNA-binding</keyword>
<organism evidence="15 16">
    <name type="scientific">Chara braunii</name>
    <name type="common">Braun's stonewort</name>
    <dbReference type="NCBI Taxonomy" id="69332"/>
    <lineage>
        <taxon>Eukaryota</taxon>
        <taxon>Viridiplantae</taxon>
        <taxon>Streptophyta</taxon>
        <taxon>Charophyceae</taxon>
        <taxon>Charales</taxon>
        <taxon>Characeae</taxon>
        <taxon>Chara</taxon>
    </lineage>
</organism>
<dbReference type="Gene3D" id="3.30.70.270">
    <property type="match status" value="2"/>
</dbReference>
<dbReference type="GO" id="GO:0003964">
    <property type="term" value="F:RNA-directed DNA polymerase activity"/>
    <property type="evidence" value="ECO:0007669"/>
    <property type="project" value="UniProtKB-KW"/>
</dbReference>
<dbReference type="InterPro" id="IPR041588">
    <property type="entry name" value="Integrase_H2C2"/>
</dbReference>
<evidence type="ECO:0000256" key="6">
    <source>
        <dbReference type="ARBA" id="ARBA00022908"/>
    </source>
</evidence>
<keyword evidence="11" id="KW-0511">Multifunctional enzyme</keyword>
<evidence type="ECO:0000256" key="10">
    <source>
        <dbReference type="ARBA" id="ARBA00023172"/>
    </source>
</evidence>
<keyword evidence="1" id="KW-0645">Protease</keyword>
<dbReference type="EMBL" id="BFEA01000159">
    <property type="protein sequence ID" value="GBG72105.1"/>
    <property type="molecule type" value="Genomic_DNA"/>
</dbReference>
<evidence type="ECO:0000256" key="4">
    <source>
        <dbReference type="ARBA" id="ARBA00022801"/>
    </source>
</evidence>
<keyword evidence="2" id="KW-0479">Metal-binding</keyword>
<dbReference type="Pfam" id="PF24626">
    <property type="entry name" value="SH3_Tf2-1"/>
    <property type="match status" value="1"/>
</dbReference>
<dbReference type="InterPro" id="IPR001584">
    <property type="entry name" value="Integrase_cat-core"/>
</dbReference>
<keyword evidence="6" id="KW-0229">DNA integration</keyword>
<sequence length="1139" mass="130158">MELQQVERIRLRLEEELRQATKREKEIKERSVRLEGREADMAALEALEDSALNTTGKILKASVLSMHAYIDSKMDAMQDTLDQILQALHKPGIWPAALPSLPLSAMTGLYAAQSGPPPSVSSTVALSQTVASSSSGPATVATPQSPPVSQQGQQYPWHPKTPLNPPATFSGDKKDEALDTWLRTVPVWVRAKRTLVEEEVITVASYLEGSTARWLNELVASKGFGRNMHDWAQTHTLESFMDLVEACWHNPQQAQIATDGFLKFDTRKYKSVRELTTVVERLIVVPGVEYNPQVLLTMFLRCLPTDIRNLLASEARREYYTFESFSKKVLDLEATLGGTKTPSTDGRKKKTAQEYGLYEFVVMPFGLCNAPGTFQHAMNRIFHDYLDKFLIVYLDNILIFSRSVEEHAQHVDTVLSLLRQHKFKTNSEKCEFGRTQILYLGHEVSADGIRPEDAKAASIRDWPRPQSVTEVRSFLGMCGYYCNFARNYSTITSPLTDLTRLDTPWDWTDECEAAFKCLKHALTHHEVLMVPDPQRPFVVTIDASQYGIGAVLAQQEGKKLRPIEYMSKKMPSKKLAKSTYKRELYALYKALVHWRHYLLGRFFYLRTDHLTLKWIKTQPVLSDALKRWIEVVDQYDFKLYYLKGEYNKVANALSRRAVYLGALISEFVLSKDVTRSFDEAYREDPIMMDIINKLQAKDKATTDEFVMVDGLLFLEKAGFKRLVVPSRETLRSLFLGECHDATGHFGYKKTSANLVQRFWWPNMLDDVKKYVETCQVCQGDKPRTQAPLGLLKPLPIPAGPGQSISMDFMDTLVTSKNGKRHIFFTKYARLIAMPETARTEHVIKLFMDNWVRDFGLPKTIVSDRDVRFTSEMWKKAAEQMGNQLQMTSGNHPEANGQAEQMIRVVQHLLRHYIKPNQDDWDEKLPLIASLYNNVVHSTTDVSPNQLHLGWKPRSALDFLLPKNRTAATPGTIQFGVQYDEHIKKSQEAMIVSENKRRRQSTFQVGECVWVKASELGQEFGISRKLMPQYFGPWEVLDIVGNDLDGPSYVIRVPGHLRTYPVFHASKLAPFAETTQFPSRRSMLPPTMDGHVDVDDILDHRDTHVPKPPGRRRPPKSAREYIVHFKHHTDLPKEDRWISR</sequence>
<keyword evidence="10" id="KW-0233">DNA recombination</keyword>
<evidence type="ECO:0000256" key="12">
    <source>
        <dbReference type="SAM" id="Coils"/>
    </source>
</evidence>
<dbReference type="SUPFAM" id="SSF53098">
    <property type="entry name" value="Ribonuclease H-like"/>
    <property type="match status" value="1"/>
</dbReference>
<dbReference type="GO" id="GO:0006310">
    <property type="term" value="P:DNA recombination"/>
    <property type="evidence" value="ECO:0007669"/>
    <property type="project" value="UniProtKB-KW"/>
</dbReference>
<dbReference type="PANTHER" id="PTHR37984:SF5">
    <property type="entry name" value="PROTEIN NYNRIN-LIKE"/>
    <property type="match status" value="1"/>
</dbReference>
<dbReference type="Proteomes" id="UP000265515">
    <property type="component" value="Unassembled WGS sequence"/>
</dbReference>
<evidence type="ECO:0000259" key="14">
    <source>
        <dbReference type="PROSITE" id="PS50994"/>
    </source>
</evidence>
<dbReference type="InterPro" id="IPR056924">
    <property type="entry name" value="SH3_Tf2-1"/>
</dbReference>
<evidence type="ECO:0000256" key="7">
    <source>
        <dbReference type="ARBA" id="ARBA00022918"/>
    </source>
</evidence>
<dbReference type="InterPro" id="IPR036397">
    <property type="entry name" value="RNaseH_sf"/>
</dbReference>
<dbReference type="Gene3D" id="1.10.340.70">
    <property type="match status" value="1"/>
</dbReference>
<dbReference type="InterPro" id="IPR043128">
    <property type="entry name" value="Rev_trsase/Diguanyl_cyclase"/>
</dbReference>
<dbReference type="Pfam" id="PF17919">
    <property type="entry name" value="RT_RNaseH_2"/>
    <property type="match status" value="1"/>
</dbReference>
<reference evidence="15 16" key="1">
    <citation type="journal article" date="2018" name="Cell">
        <title>The Chara Genome: Secondary Complexity and Implications for Plant Terrestrialization.</title>
        <authorList>
            <person name="Nishiyama T."/>
            <person name="Sakayama H."/>
            <person name="Vries J.D."/>
            <person name="Buschmann H."/>
            <person name="Saint-Marcoux D."/>
            <person name="Ullrich K.K."/>
            <person name="Haas F.B."/>
            <person name="Vanderstraeten L."/>
            <person name="Becker D."/>
            <person name="Lang D."/>
            <person name="Vosolsobe S."/>
            <person name="Rombauts S."/>
            <person name="Wilhelmsson P.K.I."/>
            <person name="Janitza P."/>
            <person name="Kern R."/>
            <person name="Heyl A."/>
            <person name="Rumpler F."/>
            <person name="Villalobos L.I.A.C."/>
            <person name="Clay J.M."/>
            <person name="Skokan R."/>
            <person name="Toyoda A."/>
            <person name="Suzuki Y."/>
            <person name="Kagoshima H."/>
            <person name="Schijlen E."/>
            <person name="Tajeshwar N."/>
            <person name="Catarino B."/>
            <person name="Hetherington A.J."/>
            <person name="Saltykova A."/>
            <person name="Bonnot C."/>
            <person name="Breuninger H."/>
            <person name="Symeonidi A."/>
            <person name="Radhakrishnan G.V."/>
            <person name="Van Nieuwerburgh F."/>
            <person name="Deforce D."/>
            <person name="Chang C."/>
            <person name="Karol K.G."/>
            <person name="Hedrich R."/>
            <person name="Ulvskov P."/>
            <person name="Glockner G."/>
            <person name="Delwiche C.F."/>
            <person name="Petrasek J."/>
            <person name="Van de Peer Y."/>
            <person name="Friml J."/>
            <person name="Beilby M."/>
            <person name="Dolan L."/>
            <person name="Kohara Y."/>
            <person name="Sugano S."/>
            <person name="Fujiyama A."/>
            <person name="Delaux P.-M."/>
            <person name="Quint M."/>
            <person name="TheiBen G."/>
            <person name="Hagemann M."/>
            <person name="Harholt J."/>
            <person name="Dunand C."/>
            <person name="Zachgo S."/>
            <person name="Langdale J."/>
            <person name="Maumus F."/>
            <person name="Straeten D.V.D."/>
            <person name="Gould S.B."/>
            <person name="Rensing S.A."/>
        </authorList>
    </citation>
    <scope>NUCLEOTIDE SEQUENCE [LARGE SCALE GENOMIC DNA]</scope>
    <source>
        <strain evidence="15 16">S276</strain>
    </source>
</reference>